<dbReference type="PRINTS" id="PR00624">
    <property type="entry name" value="HISTONEH5"/>
</dbReference>
<evidence type="ECO:0000256" key="3">
    <source>
        <dbReference type="ARBA" id="ARBA00004286"/>
    </source>
</evidence>
<evidence type="ECO:0000256" key="6">
    <source>
        <dbReference type="ARBA" id="ARBA00023242"/>
    </source>
</evidence>
<dbReference type="InterPro" id="IPR036388">
    <property type="entry name" value="WH-like_DNA-bd_sf"/>
</dbReference>
<dbReference type="SUPFAM" id="SSF101576">
    <property type="entry name" value="Supernatant protein factor (SPF), C-terminal domain"/>
    <property type="match status" value="1"/>
</dbReference>
<proteinExistence type="predicted"/>
<dbReference type="GO" id="GO:0005634">
    <property type="term" value="C:nucleus"/>
    <property type="evidence" value="ECO:0007669"/>
    <property type="project" value="UniProtKB-SubCell"/>
</dbReference>
<dbReference type="InterPro" id="IPR036865">
    <property type="entry name" value="CRAL-TRIO_dom_sf"/>
</dbReference>
<accession>A0A6H5IUU5</accession>
<evidence type="ECO:0000313" key="10">
    <source>
        <dbReference type="Proteomes" id="UP000479190"/>
    </source>
</evidence>
<evidence type="ECO:0000256" key="5">
    <source>
        <dbReference type="ARBA" id="ARBA00023125"/>
    </source>
</evidence>
<reference evidence="9 10" key="1">
    <citation type="submission" date="2020-02" db="EMBL/GenBank/DDBJ databases">
        <authorList>
            <person name="Ferguson B K."/>
        </authorList>
    </citation>
    <scope>NUCLEOTIDE SEQUENCE [LARGE SCALE GENOMIC DNA]</scope>
</reference>
<dbReference type="Gene3D" id="1.10.10.10">
    <property type="entry name" value="Winged helix-like DNA-binding domain superfamily/Winged helix DNA-binding domain"/>
    <property type="match status" value="1"/>
</dbReference>
<dbReference type="GO" id="GO:0000786">
    <property type="term" value="C:nucleosome"/>
    <property type="evidence" value="ECO:0007669"/>
    <property type="project" value="InterPro"/>
</dbReference>
<dbReference type="GO" id="GO:0006334">
    <property type="term" value="P:nucleosome assembly"/>
    <property type="evidence" value="ECO:0007669"/>
    <property type="project" value="InterPro"/>
</dbReference>
<dbReference type="InterPro" id="IPR005818">
    <property type="entry name" value="Histone_H1/H5_H15"/>
</dbReference>
<evidence type="ECO:0000256" key="1">
    <source>
        <dbReference type="ARBA" id="ARBA00002809"/>
    </source>
</evidence>
<organism evidence="9 10">
    <name type="scientific">Trichogramma brassicae</name>
    <dbReference type="NCBI Taxonomy" id="86971"/>
    <lineage>
        <taxon>Eukaryota</taxon>
        <taxon>Metazoa</taxon>
        <taxon>Ecdysozoa</taxon>
        <taxon>Arthropoda</taxon>
        <taxon>Hexapoda</taxon>
        <taxon>Insecta</taxon>
        <taxon>Pterygota</taxon>
        <taxon>Neoptera</taxon>
        <taxon>Endopterygota</taxon>
        <taxon>Hymenoptera</taxon>
        <taxon>Apocrita</taxon>
        <taxon>Proctotrupomorpha</taxon>
        <taxon>Chalcidoidea</taxon>
        <taxon>Trichogrammatidae</taxon>
        <taxon>Trichogramma</taxon>
    </lineage>
</organism>
<dbReference type="Proteomes" id="UP000479190">
    <property type="component" value="Unassembled WGS sequence"/>
</dbReference>
<dbReference type="GO" id="GO:0045910">
    <property type="term" value="P:negative regulation of DNA recombination"/>
    <property type="evidence" value="ECO:0007669"/>
    <property type="project" value="TreeGrafter"/>
</dbReference>
<feature type="region of interest" description="Disordered" evidence="7">
    <location>
        <begin position="449"/>
        <end position="543"/>
    </location>
</feature>
<gene>
    <name evidence="9" type="ORF">TBRA_LOCUS12514</name>
</gene>
<evidence type="ECO:0000259" key="8">
    <source>
        <dbReference type="PROSITE" id="PS51504"/>
    </source>
</evidence>
<feature type="compositionally biased region" description="Basic residues" evidence="7">
    <location>
        <begin position="497"/>
        <end position="543"/>
    </location>
</feature>
<comment type="subcellular location">
    <subcellularLocation>
        <location evidence="3">Chromosome</location>
    </subcellularLocation>
    <subcellularLocation>
        <location evidence="2">Nucleus</location>
    </subcellularLocation>
</comment>
<evidence type="ECO:0000313" key="9">
    <source>
        <dbReference type="EMBL" id="CAB0040820.1"/>
    </source>
</evidence>
<name>A0A6H5IUU5_9HYME</name>
<dbReference type="CDD" id="cd00073">
    <property type="entry name" value="H15"/>
    <property type="match status" value="1"/>
</dbReference>
<keyword evidence="6" id="KW-0539">Nucleus</keyword>
<comment type="function">
    <text evidence="1">Histones H1 are necessary for the condensation of nucleosome chains into higher-order structures.</text>
</comment>
<dbReference type="Pfam" id="PF00538">
    <property type="entry name" value="Linker_histone"/>
    <property type="match status" value="1"/>
</dbReference>
<dbReference type="AlphaFoldDB" id="A0A6H5IUU5"/>
<dbReference type="OrthoDB" id="10070184at2759"/>
<evidence type="ECO:0000256" key="7">
    <source>
        <dbReference type="SAM" id="MobiDB-lite"/>
    </source>
</evidence>
<dbReference type="InterPro" id="IPR036390">
    <property type="entry name" value="WH_DNA-bd_sf"/>
</dbReference>
<dbReference type="Gene3D" id="3.40.525.10">
    <property type="entry name" value="CRAL-TRIO lipid binding domain"/>
    <property type="match status" value="1"/>
</dbReference>
<dbReference type="GO" id="GO:0030527">
    <property type="term" value="F:structural constituent of chromatin"/>
    <property type="evidence" value="ECO:0007669"/>
    <property type="project" value="InterPro"/>
</dbReference>
<dbReference type="InterPro" id="IPR005819">
    <property type="entry name" value="H1/H5"/>
</dbReference>
<dbReference type="PANTHER" id="PTHR11467:SF20">
    <property type="entry name" value="H15 DOMAIN-CONTAINING PROTEIN-RELATED"/>
    <property type="match status" value="1"/>
</dbReference>
<protein>
    <recommendedName>
        <fullName evidence="8">H15 domain-containing protein</fullName>
    </recommendedName>
</protein>
<dbReference type="GO" id="GO:0003690">
    <property type="term" value="F:double-stranded DNA binding"/>
    <property type="evidence" value="ECO:0007669"/>
    <property type="project" value="TreeGrafter"/>
</dbReference>
<dbReference type="Gene3D" id="2.60.120.680">
    <property type="entry name" value="GOLD domain"/>
    <property type="match status" value="1"/>
</dbReference>
<keyword evidence="4" id="KW-0158">Chromosome</keyword>
<feature type="domain" description="H15" evidence="8">
    <location>
        <begin position="373"/>
        <end position="447"/>
    </location>
</feature>
<dbReference type="PANTHER" id="PTHR11467">
    <property type="entry name" value="HISTONE H1"/>
    <property type="match status" value="1"/>
</dbReference>
<dbReference type="GO" id="GO:0030261">
    <property type="term" value="P:chromosome condensation"/>
    <property type="evidence" value="ECO:0007669"/>
    <property type="project" value="TreeGrafter"/>
</dbReference>
<evidence type="ECO:0000256" key="2">
    <source>
        <dbReference type="ARBA" id="ARBA00004123"/>
    </source>
</evidence>
<dbReference type="EMBL" id="CADCXV010001055">
    <property type="protein sequence ID" value="CAB0040820.1"/>
    <property type="molecule type" value="Genomic_DNA"/>
</dbReference>
<dbReference type="InterPro" id="IPR036598">
    <property type="entry name" value="GOLD_dom_sf"/>
</dbReference>
<sequence>MSVFYHLSPTFQSIVSKNKKVPTIFQTYVLEGGVVPKNIYKADLEGTSAEHEHSLYHLVSLSRGQTNNVAVHCNDPGEVLTWDFDVMGYQVLFAVLHKEKSKDFLLPTSLEAKNGRRAWTELSESSLASFAMMARVFRVRRNIHSAMAESRGARRISTLDQLSQSSTDVLLRDATVGSLQKYKVHENKSNIAIDADQPPTNTMDQIGDHPIIVTTDDEDTLPPMPDMPLVHVDPPSVVSILVDQGFLSRYSPNEVVLAKSDAPGFAKTQEFSLSPLVVFGIHHSRSPSQPSMAVAQHIHHCVEAGKTLKYGRQLPMAGGGANRQLFQGCCTTDCFHFNMSDAASAPPAVPVASPKKAAAKKATTAKKPALKADHPPTAQMVNAAIRNLKDKKGSSLQAIKKYIAANYKVDVEKQSTFIRKYLKSAVEKKVLVQTKGSGAAGSFKLAEKASKVEKVVKKKPATKKPASPKKPAAKKAAGEKAAKKTVSKKPASEKKTIAAKKPKSPKPKKAAGSPKKPKAVKPKVAKPKKTAVKKAKATKPAKE</sequence>
<dbReference type="SUPFAM" id="SSF46785">
    <property type="entry name" value="Winged helix' DNA-binding domain"/>
    <property type="match status" value="1"/>
</dbReference>
<dbReference type="SMART" id="SM00526">
    <property type="entry name" value="H15"/>
    <property type="match status" value="1"/>
</dbReference>
<evidence type="ECO:0000256" key="4">
    <source>
        <dbReference type="ARBA" id="ARBA00022454"/>
    </source>
</evidence>
<dbReference type="PROSITE" id="PS51504">
    <property type="entry name" value="H15"/>
    <property type="match status" value="1"/>
</dbReference>
<dbReference type="GO" id="GO:0031492">
    <property type="term" value="F:nucleosomal DNA binding"/>
    <property type="evidence" value="ECO:0007669"/>
    <property type="project" value="TreeGrafter"/>
</dbReference>
<keyword evidence="10" id="KW-1185">Reference proteome</keyword>
<dbReference type="FunFam" id="1.10.10.10:FF:000140">
    <property type="entry name" value="Histone H1.0"/>
    <property type="match status" value="1"/>
</dbReference>
<keyword evidence="5" id="KW-0238">DNA-binding</keyword>